<dbReference type="SUPFAM" id="SSF56349">
    <property type="entry name" value="DNA breaking-rejoining enzymes"/>
    <property type="match status" value="1"/>
</dbReference>
<evidence type="ECO:0000313" key="6">
    <source>
        <dbReference type="Proteomes" id="UP000238823"/>
    </source>
</evidence>
<dbReference type="InterPro" id="IPR013762">
    <property type="entry name" value="Integrase-like_cat_sf"/>
</dbReference>
<sequence length="122" mass="13680">MLGELKQANQKLVFTGDGDVPITRQVGRTWMGRALDRAELRQHGPHSLRHTFCSHLAMRGIAARVIQQLAGHSELTTTQRYMHLSPGASEAARNPTTTAGRSRVETCWRRLHARPPHTPQLQ</sequence>
<name>A0A2S9YUS0_9BACT</name>
<dbReference type="EMBL" id="PVNL01000035">
    <property type="protein sequence ID" value="PRQ08789.1"/>
    <property type="molecule type" value="Genomic_DNA"/>
</dbReference>
<dbReference type="OrthoDB" id="9789256at2"/>
<evidence type="ECO:0000313" key="5">
    <source>
        <dbReference type="EMBL" id="PRQ08789.1"/>
    </source>
</evidence>
<comment type="caution">
    <text evidence="5">The sequence shown here is derived from an EMBL/GenBank/DDBJ whole genome shotgun (WGS) entry which is preliminary data.</text>
</comment>
<proteinExistence type="inferred from homology"/>
<dbReference type="Pfam" id="PF00589">
    <property type="entry name" value="Phage_integrase"/>
    <property type="match status" value="1"/>
</dbReference>
<evidence type="ECO:0000256" key="2">
    <source>
        <dbReference type="ARBA" id="ARBA00023125"/>
    </source>
</evidence>
<evidence type="ECO:0000256" key="3">
    <source>
        <dbReference type="ARBA" id="ARBA00023172"/>
    </source>
</evidence>
<keyword evidence="2" id="KW-0238">DNA-binding</keyword>
<dbReference type="InterPro" id="IPR002104">
    <property type="entry name" value="Integrase_catalytic"/>
</dbReference>
<dbReference type="AlphaFoldDB" id="A0A2S9YUS0"/>
<dbReference type="InterPro" id="IPR050090">
    <property type="entry name" value="Tyrosine_recombinase_XerCD"/>
</dbReference>
<dbReference type="PANTHER" id="PTHR30349:SF41">
    <property type="entry name" value="INTEGRASE_RECOMBINASE PROTEIN MJ0367-RELATED"/>
    <property type="match status" value="1"/>
</dbReference>
<dbReference type="GO" id="GO:0015074">
    <property type="term" value="P:DNA integration"/>
    <property type="evidence" value="ECO:0007669"/>
    <property type="project" value="InterPro"/>
</dbReference>
<dbReference type="GO" id="GO:0003677">
    <property type="term" value="F:DNA binding"/>
    <property type="evidence" value="ECO:0007669"/>
    <property type="project" value="UniProtKB-KW"/>
</dbReference>
<dbReference type="PANTHER" id="PTHR30349">
    <property type="entry name" value="PHAGE INTEGRASE-RELATED"/>
    <property type="match status" value="1"/>
</dbReference>
<dbReference type="InterPro" id="IPR011010">
    <property type="entry name" value="DNA_brk_join_enz"/>
</dbReference>
<organism evidence="5 6">
    <name type="scientific">Enhygromyxa salina</name>
    <dbReference type="NCBI Taxonomy" id="215803"/>
    <lineage>
        <taxon>Bacteria</taxon>
        <taxon>Pseudomonadati</taxon>
        <taxon>Myxococcota</taxon>
        <taxon>Polyangia</taxon>
        <taxon>Nannocystales</taxon>
        <taxon>Nannocystaceae</taxon>
        <taxon>Enhygromyxa</taxon>
    </lineage>
</organism>
<dbReference type="Proteomes" id="UP000238823">
    <property type="component" value="Unassembled WGS sequence"/>
</dbReference>
<evidence type="ECO:0000256" key="1">
    <source>
        <dbReference type="ARBA" id="ARBA00008857"/>
    </source>
</evidence>
<protein>
    <submittedName>
        <fullName evidence="5">Tyrosine recombinase XerD</fullName>
    </submittedName>
</protein>
<keyword evidence="3" id="KW-0233">DNA recombination</keyword>
<feature type="domain" description="Tyr recombinase" evidence="4">
    <location>
        <begin position="1"/>
        <end position="94"/>
    </location>
</feature>
<dbReference type="RefSeq" id="WP_106088460.1">
    <property type="nucleotide sequence ID" value="NZ_PVNL01000035.1"/>
</dbReference>
<dbReference type="GO" id="GO:0006310">
    <property type="term" value="P:DNA recombination"/>
    <property type="evidence" value="ECO:0007669"/>
    <property type="project" value="UniProtKB-KW"/>
</dbReference>
<dbReference type="PROSITE" id="PS51898">
    <property type="entry name" value="TYR_RECOMBINASE"/>
    <property type="match status" value="1"/>
</dbReference>
<comment type="similarity">
    <text evidence="1">Belongs to the 'phage' integrase family.</text>
</comment>
<reference evidence="5 6" key="1">
    <citation type="submission" date="2018-03" db="EMBL/GenBank/DDBJ databases">
        <title>Draft Genome Sequences of the Obligatory Marine Myxobacteria Enhygromyxa salina SWB007.</title>
        <authorList>
            <person name="Poehlein A."/>
            <person name="Moghaddam J.A."/>
            <person name="Harms H."/>
            <person name="Alanjari M."/>
            <person name="Koenig G.M."/>
            <person name="Daniel R."/>
            <person name="Schaeberle T.F."/>
        </authorList>
    </citation>
    <scope>NUCLEOTIDE SEQUENCE [LARGE SCALE GENOMIC DNA]</scope>
    <source>
        <strain evidence="5 6">SWB007</strain>
    </source>
</reference>
<gene>
    <name evidence="5" type="primary">xerD_1</name>
    <name evidence="5" type="ORF">ENSA7_14210</name>
</gene>
<dbReference type="Gene3D" id="1.10.443.10">
    <property type="entry name" value="Intergrase catalytic core"/>
    <property type="match status" value="1"/>
</dbReference>
<accession>A0A2S9YUS0</accession>
<evidence type="ECO:0000259" key="4">
    <source>
        <dbReference type="PROSITE" id="PS51898"/>
    </source>
</evidence>